<dbReference type="Proteomes" id="UP001056120">
    <property type="component" value="Linkage Group LG04"/>
</dbReference>
<reference evidence="2" key="1">
    <citation type="journal article" date="2022" name="Mol. Ecol. Resour.">
        <title>The genomes of chicory, endive, great burdock and yacon provide insights into Asteraceae palaeo-polyploidization history and plant inulin production.</title>
        <authorList>
            <person name="Fan W."/>
            <person name="Wang S."/>
            <person name="Wang H."/>
            <person name="Wang A."/>
            <person name="Jiang F."/>
            <person name="Liu H."/>
            <person name="Zhao H."/>
            <person name="Xu D."/>
            <person name="Zhang Y."/>
        </authorList>
    </citation>
    <scope>NUCLEOTIDE SEQUENCE [LARGE SCALE GENOMIC DNA]</scope>
    <source>
        <strain evidence="2">cv. Yunnan</strain>
    </source>
</reference>
<evidence type="ECO:0000313" key="1">
    <source>
        <dbReference type="EMBL" id="KAI3817932.1"/>
    </source>
</evidence>
<evidence type="ECO:0000313" key="2">
    <source>
        <dbReference type="Proteomes" id="UP001056120"/>
    </source>
</evidence>
<comment type="caution">
    <text evidence="1">The sequence shown here is derived from an EMBL/GenBank/DDBJ whole genome shotgun (WGS) entry which is preliminary data.</text>
</comment>
<proteinExistence type="predicted"/>
<organism evidence="1 2">
    <name type="scientific">Smallanthus sonchifolius</name>
    <dbReference type="NCBI Taxonomy" id="185202"/>
    <lineage>
        <taxon>Eukaryota</taxon>
        <taxon>Viridiplantae</taxon>
        <taxon>Streptophyta</taxon>
        <taxon>Embryophyta</taxon>
        <taxon>Tracheophyta</taxon>
        <taxon>Spermatophyta</taxon>
        <taxon>Magnoliopsida</taxon>
        <taxon>eudicotyledons</taxon>
        <taxon>Gunneridae</taxon>
        <taxon>Pentapetalae</taxon>
        <taxon>asterids</taxon>
        <taxon>campanulids</taxon>
        <taxon>Asterales</taxon>
        <taxon>Asteraceae</taxon>
        <taxon>Asteroideae</taxon>
        <taxon>Heliantheae alliance</taxon>
        <taxon>Millerieae</taxon>
        <taxon>Smallanthus</taxon>
    </lineage>
</organism>
<keyword evidence="2" id="KW-1185">Reference proteome</keyword>
<dbReference type="EMBL" id="CM042021">
    <property type="protein sequence ID" value="KAI3817932.1"/>
    <property type="molecule type" value="Genomic_DNA"/>
</dbReference>
<reference evidence="1 2" key="2">
    <citation type="journal article" date="2022" name="Mol. Ecol. Resour.">
        <title>The genomes of chicory, endive, great burdock and yacon provide insights into Asteraceae paleo-polyploidization history and plant inulin production.</title>
        <authorList>
            <person name="Fan W."/>
            <person name="Wang S."/>
            <person name="Wang H."/>
            <person name="Wang A."/>
            <person name="Jiang F."/>
            <person name="Liu H."/>
            <person name="Zhao H."/>
            <person name="Xu D."/>
            <person name="Zhang Y."/>
        </authorList>
    </citation>
    <scope>NUCLEOTIDE SEQUENCE [LARGE SCALE GENOMIC DNA]</scope>
    <source>
        <strain evidence="2">cv. Yunnan</strain>
        <tissue evidence="1">Leaves</tissue>
    </source>
</reference>
<name>A0ACB9JF82_9ASTR</name>
<accession>A0ACB9JF82</accession>
<sequence length="103" mass="11569">MPLVAIAVAMPMFLDLSSMIPTDCPIRQCDQQAGALQVTKVEGCTQSVRLDAIWEETRTSALHVPFEATSLFSRNSQALKFFFAALFPHLKSHRKFTSAQHRF</sequence>
<protein>
    <submittedName>
        <fullName evidence="1">Uncharacterized protein</fullName>
    </submittedName>
</protein>
<gene>
    <name evidence="1" type="ORF">L1987_11732</name>
</gene>